<dbReference type="PROSITE" id="PS50865">
    <property type="entry name" value="ZF_MYND_2"/>
    <property type="match status" value="1"/>
</dbReference>
<accession>A0A9P3HID6</accession>
<keyword evidence="7" id="KW-1185">Reference proteome</keyword>
<dbReference type="PROSITE" id="PS01360">
    <property type="entry name" value="ZF_MYND_1"/>
    <property type="match status" value="1"/>
</dbReference>
<reference evidence="6" key="1">
    <citation type="submission" date="2021-11" db="EMBL/GenBank/DDBJ databases">
        <authorList>
            <person name="Herlambang A."/>
            <person name="Guo Y."/>
            <person name="Takashima Y."/>
            <person name="Nishizawa T."/>
        </authorList>
    </citation>
    <scope>NUCLEOTIDE SEQUENCE</scope>
    <source>
        <strain evidence="6">E1425</strain>
    </source>
</reference>
<keyword evidence="1" id="KW-0479">Metal-binding</keyword>
<evidence type="ECO:0000256" key="4">
    <source>
        <dbReference type="PROSITE-ProRule" id="PRU00134"/>
    </source>
</evidence>
<protein>
    <recommendedName>
        <fullName evidence="5">MYND-type domain-containing protein</fullName>
    </recommendedName>
</protein>
<dbReference type="GO" id="GO:0008270">
    <property type="term" value="F:zinc ion binding"/>
    <property type="evidence" value="ECO:0007669"/>
    <property type="project" value="UniProtKB-KW"/>
</dbReference>
<evidence type="ECO:0000256" key="1">
    <source>
        <dbReference type="ARBA" id="ARBA00022723"/>
    </source>
</evidence>
<sequence>MADAPKCAKCSKTTGEGGIALKRCAKCKSVLYCSRACQTADWKVHKKKCGLAAGTVEPVVLTTPEGTHNFNSGTPVVPKGLDSTLPKPFTHLHHKTWLHNRSEKDVFRLLIDSFRLMLDDDYKFENHTPENSLYSGSSPDSRIPFRSFLQQAQRKSGLLPPWWTAADGTTKLDECVAFGLTDEFSNLKCAVDKGGIIDYYGQSNMPMQLRILREQITGRGPMGQSGAAMITMHMAMESGQGPQYMSTLDLSNNV</sequence>
<dbReference type="SUPFAM" id="SSF144232">
    <property type="entry name" value="HIT/MYND zinc finger-like"/>
    <property type="match status" value="1"/>
</dbReference>
<dbReference type="OrthoDB" id="432970at2759"/>
<dbReference type="Gene3D" id="6.10.140.2220">
    <property type="match status" value="1"/>
</dbReference>
<dbReference type="InterPro" id="IPR002893">
    <property type="entry name" value="Znf_MYND"/>
</dbReference>
<organism evidence="6 7">
    <name type="scientific">Entomortierella parvispora</name>
    <dbReference type="NCBI Taxonomy" id="205924"/>
    <lineage>
        <taxon>Eukaryota</taxon>
        <taxon>Fungi</taxon>
        <taxon>Fungi incertae sedis</taxon>
        <taxon>Mucoromycota</taxon>
        <taxon>Mortierellomycotina</taxon>
        <taxon>Mortierellomycetes</taxon>
        <taxon>Mortierellales</taxon>
        <taxon>Mortierellaceae</taxon>
        <taxon>Entomortierella</taxon>
    </lineage>
</organism>
<comment type="caution">
    <text evidence="6">The sequence shown here is derived from an EMBL/GenBank/DDBJ whole genome shotgun (WGS) entry which is preliminary data.</text>
</comment>
<evidence type="ECO:0000256" key="2">
    <source>
        <dbReference type="ARBA" id="ARBA00022771"/>
    </source>
</evidence>
<dbReference type="AlphaFoldDB" id="A0A9P3HID6"/>
<proteinExistence type="predicted"/>
<gene>
    <name evidence="6" type="ORF">EMPS_09609</name>
</gene>
<name>A0A9P3HID6_9FUNG</name>
<keyword evidence="2 4" id="KW-0863">Zinc-finger</keyword>
<feature type="domain" description="MYND-type" evidence="5">
    <location>
        <begin position="7"/>
        <end position="49"/>
    </location>
</feature>
<keyword evidence="3" id="KW-0862">Zinc</keyword>
<evidence type="ECO:0000313" key="7">
    <source>
        <dbReference type="Proteomes" id="UP000827284"/>
    </source>
</evidence>
<dbReference type="Proteomes" id="UP000827284">
    <property type="component" value="Unassembled WGS sequence"/>
</dbReference>
<reference evidence="6" key="2">
    <citation type="journal article" date="2022" name="Microbiol. Resour. Announc.">
        <title>Whole-Genome Sequence of Entomortierella parvispora E1425, a Mucoromycotan Fungus Associated with Burkholderiaceae-Related Endosymbiotic Bacteria.</title>
        <authorList>
            <person name="Herlambang A."/>
            <person name="Guo Y."/>
            <person name="Takashima Y."/>
            <person name="Narisawa K."/>
            <person name="Ohta H."/>
            <person name="Nishizawa T."/>
        </authorList>
    </citation>
    <scope>NUCLEOTIDE SEQUENCE</scope>
    <source>
        <strain evidence="6">E1425</strain>
    </source>
</reference>
<dbReference type="EMBL" id="BQFW01000013">
    <property type="protein sequence ID" value="GJJ77250.1"/>
    <property type="molecule type" value="Genomic_DNA"/>
</dbReference>
<evidence type="ECO:0000259" key="5">
    <source>
        <dbReference type="PROSITE" id="PS50865"/>
    </source>
</evidence>
<evidence type="ECO:0000313" key="6">
    <source>
        <dbReference type="EMBL" id="GJJ77250.1"/>
    </source>
</evidence>
<evidence type="ECO:0000256" key="3">
    <source>
        <dbReference type="ARBA" id="ARBA00022833"/>
    </source>
</evidence>
<dbReference type="Pfam" id="PF01753">
    <property type="entry name" value="zf-MYND"/>
    <property type="match status" value="1"/>
</dbReference>